<accession>A0AAE6WGZ4</accession>
<dbReference type="EMBL" id="CP040852">
    <property type="protein sequence ID" value="QIA90611.1"/>
    <property type="molecule type" value="Genomic_DNA"/>
</dbReference>
<reference evidence="1 2" key="1">
    <citation type="journal article" date="2019" name="Nat. Med.">
        <title>Preventing dysbiosis of the neonatal mouse intestinal microbiome protects against late-onset sepsis.</title>
        <authorList>
            <person name="Singer J.R."/>
            <person name="Blosser E.G."/>
            <person name="Zindl C.L."/>
            <person name="Silberger D.J."/>
            <person name="Conlan S."/>
            <person name="Laufer V.A."/>
            <person name="DiToro D."/>
            <person name="Deming C."/>
            <person name="Kumar R."/>
            <person name="Morrow C.D."/>
            <person name="Segre J.A."/>
            <person name="Gray M.J."/>
            <person name="Randolph D.A."/>
            <person name="Weaver C.T."/>
        </authorList>
    </citation>
    <scope>NUCLEOTIDE SEQUENCE [LARGE SCALE GENOMIC DNA]</scope>
    <source>
        <strain evidence="1 2">V10</strain>
    </source>
</reference>
<evidence type="ECO:0000313" key="2">
    <source>
        <dbReference type="Proteomes" id="UP000463931"/>
    </source>
</evidence>
<organism evidence="1 2">
    <name type="scientific">Ligilactobacillus murinus</name>
    <dbReference type="NCBI Taxonomy" id="1622"/>
    <lineage>
        <taxon>Bacteria</taxon>
        <taxon>Bacillati</taxon>
        <taxon>Bacillota</taxon>
        <taxon>Bacilli</taxon>
        <taxon>Lactobacillales</taxon>
        <taxon>Lactobacillaceae</taxon>
        <taxon>Ligilactobacillus</taxon>
    </lineage>
</organism>
<evidence type="ECO:0000313" key="1">
    <source>
        <dbReference type="EMBL" id="QIA90611.1"/>
    </source>
</evidence>
<sequence length="152" mass="17541">MTTGWYKFARPREERTNSHFKEREADLLAYLRKKCTVDKPYLTCTSKEMAEDLGMSLSTFKVIKKRLMRSNKIKATTTLGRNGRTTLVLIALFVVGAISKNKACKQLFIDHVAKILNDNYKELERTIALFTHNEFDIQEKGEQLEFLSVNTS</sequence>
<gene>
    <name evidence="1" type="ORF">FEE40_10820</name>
</gene>
<dbReference type="AlphaFoldDB" id="A0AAE6WGZ4"/>
<dbReference type="RefSeq" id="WP_163587135.1">
    <property type="nucleotide sequence ID" value="NZ_CP040852.1"/>
</dbReference>
<proteinExistence type="predicted"/>
<dbReference type="Proteomes" id="UP000463931">
    <property type="component" value="Chromosome"/>
</dbReference>
<name>A0AAE6WGZ4_9LACO</name>
<protein>
    <submittedName>
        <fullName evidence="1">Uncharacterized protein</fullName>
    </submittedName>
</protein>